<gene>
    <name evidence="1" type="ORF">SAMN05444412_11035</name>
</gene>
<accession>A0A1H3S2A7</accession>
<keyword evidence="2" id="KW-1185">Reference proteome</keyword>
<name>A0A1H3S2A7_9BACT</name>
<dbReference type="Proteomes" id="UP000199663">
    <property type="component" value="Unassembled WGS sequence"/>
</dbReference>
<evidence type="ECO:0008006" key="3">
    <source>
        <dbReference type="Google" id="ProtNLM"/>
    </source>
</evidence>
<organism evidence="1 2">
    <name type="scientific">Rhodonellum ikkaensis</name>
    <dbReference type="NCBI Taxonomy" id="336829"/>
    <lineage>
        <taxon>Bacteria</taxon>
        <taxon>Pseudomonadati</taxon>
        <taxon>Bacteroidota</taxon>
        <taxon>Cytophagia</taxon>
        <taxon>Cytophagales</taxon>
        <taxon>Cytophagaceae</taxon>
        <taxon>Rhodonellum</taxon>
    </lineage>
</organism>
<reference evidence="1 2" key="1">
    <citation type="submission" date="2016-10" db="EMBL/GenBank/DDBJ databases">
        <authorList>
            <person name="Varghese N."/>
            <person name="Submissions S."/>
        </authorList>
    </citation>
    <scope>NUCLEOTIDE SEQUENCE [LARGE SCALE GENOMIC DNA]</scope>
    <source>
        <strain evidence="1 2">DSM 17997</strain>
    </source>
</reference>
<dbReference type="EMBL" id="FNQC01000010">
    <property type="protein sequence ID" value="SDZ31748.1"/>
    <property type="molecule type" value="Genomic_DNA"/>
</dbReference>
<proteinExistence type="predicted"/>
<dbReference type="PROSITE" id="PS51257">
    <property type="entry name" value="PROKAR_LIPOPROTEIN"/>
    <property type="match status" value="1"/>
</dbReference>
<comment type="caution">
    <text evidence="1">The sequence shown here is derived from an EMBL/GenBank/DDBJ whole genome shotgun (WGS) entry which is preliminary data.</text>
</comment>
<evidence type="ECO:0000313" key="2">
    <source>
        <dbReference type="Proteomes" id="UP000199663"/>
    </source>
</evidence>
<protein>
    <recommendedName>
        <fullName evidence="3">Lipoprotein</fullName>
    </recommendedName>
</protein>
<evidence type="ECO:0000313" key="1">
    <source>
        <dbReference type="EMBL" id="SDZ31748.1"/>
    </source>
</evidence>
<dbReference type="RefSeq" id="WP_019598551.1">
    <property type="nucleotide sequence ID" value="NZ_FNQC01000010.1"/>
</dbReference>
<sequence>MKYLLFVCSIFAIGCSPFSKIAEETKIGSEDNYVSVSNPEANFHSLTFGDFEFAVNQKQFRNLNPAKPIFRNILFYAIADQPTYDYYVLENPKNRTIVHPDYILKDTLLGNTQITVAFSKNAPTSDLDFIRSKISLGKK</sequence>